<dbReference type="Pfam" id="PF20121">
    <property type="entry name" value="DUF6511"/>
    <property type="match status" value="1"/>
</dbReference>
<dbReference type="STRING" id="1434232.MAIT1_04400"/>
<reference evidence="1 2" key="1">
    <citation type="journal article" date="2016" name="BMC Genomics">
        <title>Combined genomic and structural analyses of a cultured magnetotactic bacterium reveals its niche adaptation to a dynamic environment.</title>
        <authorList>
            <person name="Araujo A.C."/>
            <person name="Morillo V."/>
            <person name="Cypriano J."/>
            <person name="Teixeira L.C."/>
            <person name="Leao P."/>
            <person name="Lyra S."/>
            <person name="Almeida L.G."/>
            <person name="Bazylinski D.A."/>
            <person name="Vasconcellos A.T."/>
            <person name="Abreu F."/>
            <person name="Lins U."/>
        </authorList>
    </citation>
    <scope>NUCLEOTIDE SEQUENCE [LARGE SCALE GENOMIC DNA]</scope>
    <source>
        <strain evidence="1 2">IT-1</strain>
    </source>
</reference>
<dbReference type="EMBL" id="LVJN01000013">
    <property type="protein sequence ID" value="OSM07618.1"/>
    <property type="molecule type" value="Genomic_DNA"/>
</dbReference>
<proteinExistence type="predicted"/>
<protein>
    <submittedName>
        <fullName evidence="1">Uncharacterized protein</fullName>
    </submittedName>
</protein>
<keyword evidence="2" id="KW-1185">Reference proteome</keyword>
<evidence type="ECO:0000313" key="2">
    <source>
        <dbReference type="Proteomes" id="UP000194003"/>
    </source>
</evidence>
<accession>A0A1Y2KA72</accession>
<dbReference type="InterPro" id="IPR045422">
    <property type="entry name" value="DUF6511"/>
</dbReference>
<organism evidence="1 2">
    <name type="scientific">Magnetofaba australis IT-1</name>
    <dbReference type="NCBI Taxonomy" id="1434232"/>
    <lineage>
        <taxon>Bacteria</taxon>
        <taxon>Pseudomonadati</taxon>
        <taxon>Pseudomonadota</taxon>
        <taxon>Magnetococcia</taxon>
        <taxon>Magnetococcales</taxon>
        <taxon>Magnetococcaceae</taxon>
        <taxon>Magnetofaba</taxon>
    </lineage>
</organism>
<gene>
    <name evidence="1" type="ORF">MAIT1_04400</name>
</gene>
<dbReference type="Proteomes" id="UP000194003">
    <property type="component" value="Unassembled WGS sequence"/>
</dbReference>
<name>A0A1Y2KA72_9PROT</name>
<evidence type="ECO:0000313" key="1">
    <source>
        <dbReference type="EMBL" id="OSM07618.1"/>
    </source>
</evidence>
<dbReference type="AlphaFoldDB" id="A0A1Y2KA72"/>
<sequence>MVGEYVESIGKSDLRAFTLVEFLTLVEVAVTGYLDERARQDESAKLNDTPF</sequence>
<comment type="caution">
    <text evidence="1">The sequence shown here is derived from an EMBL/GenBank/DDBJ whole genome shotgun (WGS) entry which is preliminary data.</text>
</comment>